<evidence type="ECO:0008006" key="4">
    <source>
        <dbReference type="Google" id="ProtNLM"/>
    </source>
</evidence>
<dbReference type="AlphaFoldDB" id="A0A1B9G5Q0"/>
<reference evidence="2" key="2">
    <citation type="submission" date="2013-07" db="EMBL/GenBank/DDBJ databases">
        <authorList>
            <consortium name="The Broad Institute Genome Sequencing Platform"/>
            <person name="Cuomo C."/>
            <person name="Litvintseva A."/>
            <person name="Chen Y."/>
            <person name="Heitman J."/>
            <person name="Sun S."/>
            <person name="Springer D."/>
            <person name="Dromer F."/>
            <person name="Young S.K."/>
            <person name="Zeng Q."/>
            <person name="Gargeya S."/>
            <person name="Fitzgerald M."/>
            <person name="Abouelleil A."/>
            <person name="Alvarado L."/>
            <person name="Berlin A.M."/>
            <person name="Chapman S.B."/>
            <person name="Dewar J."/>
            <person name="Goldberg J."/>
            <person name="Griggs A."/>
            <person name="Gujja S."/>
            <person name="Hansen M."/>
            <person name="Howarth C."/>
            <person name="Imamovic A."/>
            <person name="Larimer J."/>
            <person name="McCowan C."/>
            <person name="Murphy C."/>
            <person name="Pearson M."/>
            <person name="Priest M."/>
            <person name="Roberts A."/>
            <person name="Saif S."/>
            <person name="Shea T."/>
            <person name="Sykes S."/>
            <person name="Wortman J."/>
            <person name="Nusbaum C."/>
            <person name="Birren B."/>
        </authorList>
    </citation>
    <scope>NUCLEOTIDE SEQUENCE</scope>
    <source>
        <strain evidence="2">CBS 10118</strain>
    </source>
</reference>
<dbReference type="OrthoDB" id="2596802at2759"/>
<reference evidence="1" key="1">
    <citation type="submission" date="2013-07" db="EMBL/GenBank/DDBJ databases">
        <title>The Genome Sequence of Cryptococcus bestiolae CBS10118.</title>
        <authorList>
            <consortium name="The Broad Institute Genome Sequencing Platform"/>
            <person name="Cuomo C."/>
            <person name="Litvintseva A."/>
            <person name="Chen Y."/>
            <person name="Heitman J."/>
            <person name="Sun S."/>
            <person name="Springer D."/>
            <person name="Dromer F."/>
            <person name="Young S.K."/>
            <person name="Zeng Q."/>
            <person name="Gargeya S."/>
            <person name="Fitzgerald M."/>
            <person name="Abouelleil A."/>
            <person name="Alvarado L."/>
            <person name="Berlin A.M."/>
            <person name="Chapman S.B."/>
            <person name="Dewar J."/>
            <person name="Goldberg J."/>
            <person name="Griggs A."/>
            <person name="Gujja S."/>
            <person name="Hansen M."/>
            <person name="Howarth C."/>
            <person name="Imamovic A."/>
            <person name="Larimer J."/>
            <person name="McCowan C."/>
            <person name="Murphy C."/>
            <person name="Pearson M."/>
            <person name="Priest M."/>
            <person name="Roberts A."/>
            <person name="Saif S."/>
            <person name="Shea T."/>
            <person name="Sykes S."/>
            <person name="Wortman J."/>
            <person name="Nusbaum C."/>
            <person name="Birren B."/>
        </authorList>
    </citation>
    <scope>NUCLEOTIDE SEQUENCE [LARGE SCALE GENOMIC DNA]</scope>
    <source>
        <strain evidence="1">CBS 10118</strain>
    </source>
</reference>
<dbReference type="SUPFAM" id="SSF56112">
    <property type="entry name" value="Protein kinase-like (PK-like)"/>
    <property type="match status" value="1"/>
</dbReference>
<evidence type="ECO:0000313" key="1">
    <source>
        <dbReference type="EMBL" id="OCF26355.1"/>
    </source>
</evidence>
<gene>
    <name evidence="1" type="ORF">I302_04038</name>
    <name evidence="2" type="ORF">I302_100663</name>
</gene>
<proteinExistence type="predicted"/>
<sequence>MSFKISCSPHLAREGRSGLSNNLQFAPHPRSSFEKLANGCTADLSPSSSPNDGSPIHALEVIEYLAPGYLWDFWLAQHPIYGKVVLKLVLTSNYSCCRPEYDDYIPQNEIFEEALKQEEFYLGPLADLQGDIVPKYHGLYTSVEGGWYIAIMLEWAGYALGPRVIYLKEEWLQKVYEAYETLHLHGVMHSDLCTRHILVDDNHKIRLVSFRQSARKYLTDEDDVSVLMCEAVKLRVRIGMERIKDVDR</sequence>
<accession>A0A1B9G5Q0</accession>
<dbReference type="InterPro" id="IPR011009">
    <property type="entry name" value="Kinase-like_dom_sf"/>
</dbReference>
<dbReference type="VEuPathDB" id="FungiDB:I302_04038"/>
<organism evidence="1">
    <name type="scientific">Kwoniella bestiolae CBS 10118</name>
    <dbReference type="NCBI Taxonomy" id="1296100"/>
    <lineage>
        <taxon>Eukaryota</taxon>
        <taxon>Fungi</taxon>
        <taxon>Dikarya</taxon>
        <taxon>Basidiomycota</taxon>
        <taxon>Agaricomycotina</taxon>
        <taxon>Tremellomycetes</taxon>
        <taxon>Tremellales</taxon>
        <taxon>Cryptococcaceae</taxon>
        <taxon>Kwoniella</taxon>
    </lineage>
</organism>
<evidence type="ECO:0000313" key="3">
    <source>
        <dbReference type="Proteomes" id="UP000092730"/>
    </source>
</evidence>
<evidence type="ECO:0000313" key="2">
    <source>
        <dbReference type="EMBL" id="WVW78703.1"/>
    </source>
</evidence>
<protein>
    <recommendedName>
        <fullName evidence="4">Protein kinase domain-containing protein</fullName>
    </recommendedName>
</protein>
<dbReference type="GeneID" id="30208437"/>
<reference evidence="2" key="4">
    <citation type="submission" date="2024-02" db="EMBL/GenBank/DDBJ databases">
        <title>Comparative genomics of Cryptococcus and Kwoniella reveals pathogenesis evolution and contrasting modes of karyotype evolution via chromosome fusion or intercentromeric recombination.</title>
        <authorList>
            <person name="Coelho M.A."/>
            <person name="David-Palma M."/>
            <person name="Shea T."/>
            <person name="Bowers K."/>
            <person name="McGinley-Smith S."/>
            <person name="Mohammad A.W."/>
            <person name="Gnirke A."/>
            <person name="Yurkov A.M."/>
            <person name="Nowrousian M."/>
            <person name="Sun S."/>
            <person name="Cuomo C.A."/>
            <person name="Heitman J."/>
        </authorList>
    </citation>
    <scope>NUCLEOTIDE SEQUENCE</scope>
    <source>
        <strain evidence="2">CBS 10118</strain>
    </source>
</reference>
<dbReference type="Gene3D" id="1.10.510.10">
    <property type="entry name" value="Transferase(Phosphotransferase) domain 1"/>
    <property type="match status" value="1"/>
</dbReference>
<name>A0A1B9G5Q0_9TREE</name>
<reference evidence="1" key="3">
    <citation type="submission" date="2014-01" db="EMBL/GenBank/DDBJ databases">
        <title>Evolution of pathogenesis and genome organization in the Tremellales.</title>
        <authorList>
            <person name="Cuomo C."/>
            <person name="Litvintseva A."/>
            <person name="Heitman J."/>
            <person name="Chen Y."/>
            <person name="Sun S."/>
            <person name="Springer D."/>
            <person name="Dromer F."/>
            <person name="Young S."/>
            <person name="Zeng Q."/>
            <person name="Chapman S."/>
            <person name="Gujja S."/>
            <person name="Saif S."/>
            <person name="Birren B."/>
        </authorList>
    </citation>
    <scope>NUCLEOTIDE SEQUENCE</scope>
    <source>
        <strain evidence="1">CBS 10118</strain>
    </source>
</reference>
<dbReference type="EMBL" id="KI894020">
    <property type="protein sequence ID" value="OCF26355.1"/>
    <property type="molecule type" value="Genomic_DNA"/>
</dbReference>
<dbReference type="Proteomes" id="UP000092730">
    <property type="component" value="Chromosome 1"/>
</dbReference>
<dbReference type="RefSeq" id="XP_019047425.1">
    <property type="nucleotide sequence ID" value="XM_019190677.1"/>
</dbReference>
<dbReference type="KEGG" id="kbi:30208437"/>
<keyword evidence="3" id="KW-1185">Reference proteome</keyword>
<dbReference type="EMBL" id="CP144541">
    <property type="protein sequence ID" value="WVW78703.1"/>
    <property type="molecule type" value="Genomic_DNA"/>
</dbReference>